<evidence type="ECO:0000256" key="1">
    <source>
        <dbReference type="SAM" id="Phobius"/>
    </source>
</evidence>
<keyword evidence="1" id="KW-0472">Membrane</keyword>
<dbReference type="OrthoDB" id="4464283at2"/>
<dbReference type="Proteomes" id="UP000009235">
    <property type="component" value="Chromosome"/>
</dbReference>
<evidence type="ECO:0000313" key="3">
    <source>
        <dbReference type="Proteomes" id="UP000009235"/>
    </source>
</evidence>
<dbReference type="KEGG" id="asd:AS9A_0646"/>
<dbReference type="HOGENOM" id="CLU_149297_0_0_11"/>
<gene>
    <name evidence="2" type="ordered locus">AS9A_0646</name>
</gene>
<reference evidence="2 3" key="1">
    <citation type="journal article" date="2011" name="J. Bacteriol.">
        <title>Complete genome sequence of Amycolicicoccus subflavus DQS3-9A1T, an actinomycete isolated from crude oil-polluted soil.</title>
        <authorList>
            <person name="Cai M."/>
            <person name="Chen W.M."/>
            <person name="Nie Y."/>
            <person name="Chi C.Q."/>
            <person name="Wang Y.N."/>
            <person name="Tang Y.Q."/>
            <person name="Li G.Y."/>
            <person name="Wu X.L."/>
        </authorList>
    </citation>
    <scope>NUCLEOTIDE SEQUENCE [LARGE SCALE GENOMIC DNA]</scope>
    <source>
        <strain evidence="3">DSM 45089 / DQS3-9A1</strain>
    </source>
</reference>
<keyword evidence="3" id="KW-1185">Reference proteome</keyword>
<accession>F6EKC9</accession>
<protein>
    <submittedName>
        <fullName evidence="2">Hypothetical membrane protein</fullName>
    </submittedName>
</protein>
<keyword evidence="1" id="KW-0812">Transmembrane</keyword>
<dbReference type="AlphaFoldDB" id="F6EKC9"/>
<keyword evidence="1" id="KW-1133">Transmembrane helix</keyword>
<name>F6EKC9_HOYSD</name>
<feature type="transmembrane region" description="Helical" evidence="1">
    <location>
        <begin position="12"/>
        <end position="35"/>
    </location>
</feature>
<organism evidence="2 3">
    <name type="scientific">Hoyosella subflava (strain DSM 45089 / JCM 17490 / NBRC 109087 / DQS3-9A1)</name>
    <name type="common">Amycolicicoccus subflavus</name>
    <dbReference type="NCBI Taxonomy" id="443218"/>
    <lineage>
        <taxon>Bacteria</taxon>
        <taxon>Bacillati</taxon>
        <taxon>Actinomycetota</taxon>
        <taxon>Actinomycetes</taxon>
        <taxon>Mycobacteriales</taxon>
        <taxon>Hoyosellaceae</taxon>
        <taxon>Hoyosella</taxon>
    </lineage>
</organism>
<evidence type="ECO:0000313" key="2">
    <source>
        <dbReference type="EMBL" id="AEF39100.1"/>
    </source>
</evidence>
<sequence length="136" mass="14811">MEIAERRPTVVTAAYWLWFVAAVVCVLMGMGYLLATEEILLEEGADAGTVGDQVNLLRMYGGISLISGLFVGVLSGFARKGDPRFRRSLVAFSIMLAIFQIATISVSGFYAVAIVVPAITACVLVYRPTAQPWFER</sequence>
<dbReference type="EMBL" id="CP002786">
    <property type="protein sequence ID" value="AEF39100.1"/>
    <property type="molecule type" value="Genomic_DNA"/>
</dbReference>
<dbReference type="STRING" id="443218.AS9A_0646"/>
<proteinExistence type="predicted"/>
<feature type="transmembrane region" description="Helical" evidence="1">
    <location>
        <begin position="85"/>
        <end position="102"/>
    </location>
</feature>
<feature type="transmembrane region" description="Helical" evidence="1">
    <location>
        <begin position="55"/>
        <end position="78"/>
    </location>
</feature>
<dbReference type="RefSeq" id="WP_013805449.1">
    <property type="nucleotide sequence ID" value="NC_015564.1"/>
</dbReference>